<feature type="compositionally biased region" description="Low complexity" evidence="1">
    <location>
        <begin position="257"/>
        <end position="284"/>
    </location>
</feature>
<feature type="region of interest" description="Disordered" evidence="1">
    <location>
        <begin position="239"/>
        <end position="289"/>
    </location>
</feature>
<reference evidence="3" key="1">
    <citation type="submission" date="2015-12" db="EMBL/GenBank/DDBJ databases">
        <title>Update maize B73 reference genome by single molecule sequencing technologies.</title>
        <authorList>
            <consortium name="Maize Genome Sequencing Project"/>
            <person name="Ware D."/>
        </authorList>
    </citation>
    <scope>NUCLEOTIDE SEQUENCE</scope>
    <source>
        <tissue evidence="3">Seedling</tissue>
    </source>
</reference>
<feature type="compositionally biased region" description="Basic and acidic residues" evidence="1">
    <location>
        <begin position="240"/>
        <end position="256"/>
    </location>
</feature>
<protein>
    <submittedName>
        <fullName evidence="3">Putative DUF1296 domain containing family protein</fullName>
    </submittedName>
</protein>
<evidence type="ECO:0000259" key="2">
    <source>
        <dbReference type="Pfam" id="PF06972"/>
    </source>
</evidence>
<feature type="domain" description="GBF-interacting protein 1 N-terminal" evidence="2">
    <location>
        <begin position="9"/>
        <end position="68"/>
    </location>
</feature>
<dbReference type="ExpressionAtlas" id="A0A1D6PZU5">
    <property type="expression patterns" value="baseline and differential"/>
</dbReference>
<dbReference type="AlphaFoldDB" id="A0A1D6PZU5"/>
<proteinExistence type="predicted"/>
<feature type="compositionally biased region" description="Basic and acidic residues" evidence="1">
    <location>
        <begin position="66"/>
        <end position="78"/>
    </location>
</feature>
<dbReference type="InterPro" id="IPR009719">
    <property type="entry name" value="GIP1_N"/>
</dbReference>
<feature type="compositionally biased region" description="Polar residues" evidence="1">
    <location>
        <begin position="466"/>
        <end position="481"/>
    </location>
</feature>
<dbReference type="InterPro" id="IPR009060">
    <property type="entry name" value="UBA-like_sf"/>
</dbReference>
<gene>
    <name evidence="3" type="ORF">ZEAMMB73_Zm00001d050112</name>
</gene>
<feature type="region of interest" description="Disordered" evidence="1">
    <location>
        <begin position="59"/>
        <end position="110"/>
    </location>
</feature>
<evidence type="ECO:0000313" key="3">
    <source>
        <dbReference type="EMBL" id="AQK51950.1"/>
    </source>
</evidence>
<feature type="compositionally biased region" description="Low complexity" evidence="1">
    <location>
        <begin position="89"/>
        <end position="110"/>
    </location>
</feature>
<feature type="region of interest" description="Disordered" evidence="1">
    <location>
        <begin position="459"/>
        <end position="502"/>
    </location>
</feature>
<dbReference type="PANTHER" id="PTHR46775:SF1">
    <property type="entry name" value="FLOCCULATION PROTEIN (DUF1296)"/>
    <property type="match status" value="1"/>
</dbReference>
<dbReference type="SUPFAM" id="SSF46934">
    <property type="entry name" value="UBA-like"/>
    <property type="match status" value="1"/>
</dbReference>
<organism evidence="3">
    <name type="scientific">Zea mays</name>
    <name type="common">Maize</name>
    <dbReference type="NCBI Taxonomy" id="4577"/>
    <lineage>
        <taxon>Eukaryota</taxon>
        <taxon>Viridiplantae</taxon>
        <taxon>Streptophyta</taxon>
        <taxon>Embryophyta</taxon>
        <taxon>Tracheophyta</taxon>
        <taxon>Spermatophyta</taxon>
        <taxon>Magnoliopsida</taxon>
        <taxon>Liliopsida</taxon>
        <taxon>Poales</taxon>
        <taxon>Poaceae</taxon>
        <taxon>PACMAD clade</taxon>
        <taxon>Panicoideae</taxon>
        <taxon>Andropogonodae</taxon>
        <taxon>Andropogoneae</taxon>
        <taxon>Tripsacinae</taxon>
        <taxon>Zea</taxon>
    </lineage>
</organism>
<dbReference type="Pfam" id="PF06972">
    <property type="entry name" value="GIP1_N"/>
    <property type="match status" value="1"/>
</dbReference>
<dbReference type="EMBL" id="CM000780">
    <property type="protein sequence ID" value="AQK51950.1"/>
    <property type="molecule type" value="Genomic_DNA"/>
</dbReference>
<dbReference type="InterPro" id="IPR044277">
    <property type="entry name" value="GIP1"/>
</dbReference>
<sequence>MAAGGRVSIPAGARRTIADIKEIAGGHTDEEVYAMLRECNMDPNETVQRLLLEDTFHEVKRKRDKKKEVSKEPSDSRWRPAVQGQGGKNCRNCASRSLSSSNDSAGRSAISGKENGISLIMGKGSGSTPITNMNMDVKASTFMPSNSLLSGLCNGPYQSVDPAAVLVSSSSAVGDKSGSTALADLTGGLPFKDVVATIDPNSLQPLKPAPPSDPVVVSFLNSHSLGDVGASRQTIGIKKTSVEHKVGRDVSTDKGSSEQSVQSSFRRSSASRPSSSYNSHSEQSQKVIPSKEWKPKLTCLAASQATEDATVHDNVPLAAADTITQSAPVPNSAGTEDSLKVDICLNDLQLSDKQHVIIPDHLQVSESEKYVLSFGSFDVSFQQTKGSSDPDYVKSSLPKFSSSHELDGNIDELQSMQRDQNSTSVVQEEAGHVPQPSAKLEKCAPSAMEISSIALMESKDCDDDSATSGDPQSTGTHSAPSYVTYGFAPQSHSYHPTTDADERLSPSLATQAAHKYGNIPVVPTQTGQDQEGNDSPVIISSVSASVATPAAGVLSASVAIPQQSVPVFRQPLGVHIPHLPMNYVPYNQYISPFFIPPPTLHPFMGNATFSQPPSTGVMYPTPGTARVLPPVKFPVPSFKPGANIGSQASIGVPGCYGTYGSSPSVYTNNAPVSSGNLAENDNVTSSQFKENNIYFAGLQTDGLTLWVPTPGRDISALQVNSFYGLPPPGHQVTYAPQAGHGPYGGIYHPAHSVAGATVTPLLQPSHTMAGAVEIVGAPGGVYQHPQAHMNWGSY</sequence>
<name>A0A1D6PZU5_MAIZE</name>
<accession>A0A1D6PZU5</accession>
<evidence type="ECO:0000256" key="1">
    <source>
        <dbReference type="SAM" id="MobiDB-lite"/>
    </source>
</evidence>
<dbReference type="PANTHER" id="PTHR46775">
    <property type="entry name" value="FLOCCULATION PROTEIN (DUF1296)"/>
    <property type="match status" value="1"/>
</dbReference>